<keyword evidence="2" id="KW-1185">Reference proteome</keyword>
<reference evidence="1 2" key="1">
    <citation type="submission" date="2022-05" db="EMBL/GenBank/DDBJ databases">
        <title>Sporolactobacillus sp nov CPB3-1, isolated from tree bark (Mangifera indica L.).</title>
        <authorList>
            <person name="Phuengjayaem S."/>
            <person name="Tanasupawat S."/>
        </authorList>
    </citation>
    <scope>NUCLEOTIDE SEQUENCE [LARGE SCALE GENOMIC DNA]</scope>
    <source>
        <strain evidence="1 2">CPB3-1</strain>
    </source>
</reference>
<dbReference type="EMBL" id="JAMAST010000001">
    <property type="protein sequence ID" value="MCL1630549.1"/>
    <property type="molecule type" value="Genomic_DNA"/>
</dbReference>
<comment type="caution">
    <text evidence="1">The sequence shown here is derived from an EMBL/GenBank/DDBJ whole genome shotgun (WGS) entry which is preliminary data.</text>
</comment>
<evidence type="ECO:0000313" key="2">
    <source>
        <dbReference type="Proteomes" id="UP001203004"/>
    </source>
</evidence>
<name>A0ABT0M6S4_9BACL</name>
<organism evidence="1 2">
    <name type="scientific">Sporolactobacillus mangiferae</name>
    <dbReference type="NCBI Taxonomy" id="2940498"/>
    <lineage>
        <taxon>Bacteria</taxon>
        <taxon>Bacillati</taxon>
        <taxon>Bacillota</taxon>
        <taxon>Bacilli</taxon>
        <taxon>Bacillales</taxon>
        <taxon>Sporolactobacillaceae</taxon>
        <taxon>Sporolactobacillus</taxon>
    </lineage>
</organism>
<evidence type="ECO:0000313" key="1">
    <source>
        <dbReference type="EMBL" id="MCL1630549.1"/>
    </source>
</evidence>
<dbReference type="RefSeq" id="WP_249095860.1">
    <property type="nucleotide sequence ID" value="NZ_JAMAST010000001.1"/>
</dbReference>
<gene>
    <name evidence="1" type="ORF">M3N64_01100</name>
</gene>
<protein>
    <recommendedName>
        <fullName evidence="3">Peptidase S24/S26A/S26B/S26C domain-containing protein</fullName>
    </recommendedName>
</protein>
<accession>A0ABT0M6S4</accession>
<evidence type="ECO:0008006" key="3">
    <source>
        <dbReference type="Google" id="ProtNLM"/>
    </source>
</evidence>
<dbReference type="Proteomes" id="UP001203004">
    <property type="component" value="Unassembled WGS sequence"/>
</dbReference>
<sequence length="145" mass="16857">MNGLEVFNIQLEPTRIVRLPYVTDLKGGQWISPHVVNQNHYFPYAIHEKEHVFPKTFALYSLNIDLVDFIDIRHFSVWIIEPRAMFLEGDRIIVQTIDQRLFAGKSKLLTGKSLMLRNDEDVNCEVIDFVNIHFIGRIARGISSM</sequence>
<proteinExistence type="predicted"/>